<dbReference type="AlphaFoldDB" id="A0AAD3RZF2"/>
<feature type="compositionally biased region" description="Pro residues" evidence="1">
    <location>
        <begin position="69"/>
        <end position="112"/>
    </location>
</feature>
<evidence type="ECO:0000256" key="2">
    <source>
        <dbReference type="SAM" id="Phobius"/>
    </source>
</evidence>
<evidence type="ECO:0000256" key="1">
    <source>
        <dbReference type="SAM" id="MobiDB-lite"/>
    </source>
</evidence>
<sequence>MKAAVLIIAIGFVVVLAVLITAIIRMACHHRHHADEAEAGDHADEAEAGDTAEAEADDPADTAPTTPNHHPPPPPPRRFSPPPPPSPPPRRCGPPPPRRCGPPPCCGTPPLE</sequence>
<keyword evidence="2" id="KW-1133">Transmembrane helix</keyword>
<evidence type="ECO:0000313" key="4">
    <source>
        <dbReference type="Proteomes" id="UP001279734"/>
    </source>
</evidence>
<feature type="compositionally biased region" description="Acidic residues" evidence="1">
    <location>
        <begin position="46"/>
        <end position="60"/>
    </location>
</feature>
<feature type="compositionally biased region" description="Basic and acidic residues" evidence="1">
    <location>
        <begin position="35"/>
        <end position="45"/>
    </location>
</feature>
<reference evidence="3" key="1">
    <citation type="submission" date="2023-05" db="EMBL/GenBank/DDBJ databases">
        <title>Nepenthes gracilis genome sequencing.</title>
        <authorList>
            <person name="Fukushima K."/>
        </authorList>
    </citation>
    <scope>NUCLEOTIDE SEQUENCE</scope>
    <source>
        <strain evidence="3">SING2019-196</strain>
    </source>
</reference>
<organism evidence="3 4">
    <name type="scientific">Nepenthes gracilis</name>
    <name type="common">Slender pitcher plant</name>
    <dbReference type="NCBI Taxonomy" id="150966"/>
    <lineage>
        <taxon>Eukaryota</taxon>
        <taxon>Viridiplantae</taxon>
        <taxon>Streptophyta</taxon>
        <taxon>Embryophyta</taxon>
        <taxon>Tracheophyta</taxon>
        <taxon>Spermatophyta</taxon>
        <taxon>Magnoliopsida</taxon>
        <taxon>eudicotyledons</taxon>
        <taxon>Gunneridae</taxon>
        <taxon>Pentapetalae</taxon>
        <taxon>Caryophyllales</taxon>
        <taxon>Nepenthaceae</taxon>
        <taxon>Nepenthes</taxon>
    </lineage>
</organism>
<comment type="caution">
    <text evidence="3">The sequence shown here is derived from an EMBL/GenBank/DDBJ whole genome shotgun (WGS) entry which is preliminary data.</text>
</comment>
<proteinExistence type="predicted"/>
<feature type="transmembrane region" description="Helical" evidence="2">
    <location>
        <begin position="6"/>
        <end position="24"/>
    </location>
</feature>
<keyword evidence="2" id="KW-0472">Membrane</keyword>
<keyword evidence="4" id="KW-1185">Reference proteome</keyword>
<feature type="region of interest" description="Disordered" evidence="1">
    <location>
        <begin position="35"/>
        <end position="112"/>
    </location>
</feature>
<protein>
    <submittedName>
        <fullName evidence="3">Uncharacterized protein</fullName>
    </submittedName>
</protein>
<dbReference type="Proteomes" id="UP001279734">
    <property type="component" value="Unassembled WGS sequence"/>
</dbReference>
<gene>
    <name evidence="3" type="ORF">Nepgr_003395</name>
</gene>
<name>A0AAD3RZF2_NEPGR</name>
<dbReference type="EMBL" id="BSYO01000003">
    <property type="protein sequence ID" value="GMH01556.1"/>
    <property type="molecule type" value="Genomic_DNA"/>
</dbReference>
<accession>A0AAD3RZF2</accession>
<evidence type="ECO:0000313" key="3">
    <source>
        <dbReference type="EMBL" id="GMH01556.1"/>
    </source>
</evidence>
<keyword evidence="2" id="KW-0812">Transmembrane</keyword>